<evidence type="ECO:0000313" key="3">
    <source>
        <dbReference type="Proteomes" id="UP000594261"/>
    </source>
</evidence>
<dbReference type="AlphaFoldDB" id="A0A7N2LRG2"/>
<proteinExistence type="predicted"/>
<name>A0A7N2LRG2_QUELO</name>
<dbReference type="Gramene" id="QL05p057061:mrna">
    <property type="protein sequence ID" value="QL05p057061:mrna"/>
    <property type="gene ID" value="QL05p057061"/>
</dbReference>
<reference evidence="2 3" key="1">
    <citation type="journal article" date="2016" name="G3 (Bethesda)">
        <title>First Draft Assembly and Annotation of the Genome of a California Endemic Oak Quercus lobata Nee (Fagaceae).</title>
        <authorList>
            <person name="Sork V.L."/>
            <person name="Fitz-Gibbon S.T."/>
            <person name="Puiu D."/>
            <person name="Crepeau M."/>
            <person name="Gugger P.F."/>
            <person name="Sherman R."/>
            <person name="Stevens K."/>
            <person name="Langley C.H."/>
            <person name="Pellegrini M."/>
            <person name="Salzberg S.L."/>
        </authorList>
    </citation>
    <scope>NUCLEOTIDE SEQUENCE [LARGE SCALE GENOMIC DNA]</scope>
    <source>
        <strain evidence="2 3">cv. SW786</strain>
    </source>
</reference>
<sequence length="214" mass="24121">MASVFLFVFLFLSHLVSLYLAVGEEKYFPGCPPFFCGKVGKIRFPFANDTSPECGLLILHDCGDPHQMKTPKIKLERDGTVLSYDVETISEANIIKIKDRELQSVLDSNSCESLKNWTLPSPSSPFISFQRVQDKLTLFKCNRALNICRYRLLSAEILLEVRMTEGCRECYIKGGQCKIDHKGKAYCTKGTKGNNRSRVVALGKMPLQSDILLQ</sequence>
<dbReference type="InParanoid" id="A0A7N2LRG2"/>
<evidence type="ECO:0000256" key="1">
    <source>
        <dbReference type="SAM" id="SignalP"/>
    </source>
</evidence>
<reference evidence="2" key="2">
    <citation type="submission" date="2021-01" db="UniProtKB">
        <authorList>
            <consortium name="EnsemblPlants"/>
        </authorList>
    </citation>
    <scope>IDENTIFICATION</scope>
</reference>
<feature type="signal peptide" evidence="1">
    <location>
        <begin position="1"/>
        <end position="21"/>
    </location>
</feature>
<dbReference type="EnsemblPlants" id="QL05p057061:mrna">
    <property type="protein sequence ID" value="QL05p057061:mrna"/>
    <property type="gene ID" value="QL05p057061"/>
</dbReference>
<keyword evidence="1" id="KW-0732">Signal</keyword>
<evidence type="ECO:0000313" key="2">
    <source>
        <dbReference type="EnsemblPlants" id="QL05p057061:mrna"/>
    </source>
</evidence>
<dbReference type="Proteomes" id="UP000594261">
    <property type="component" value="Chromosome 5"/>
</dbReference>
<dbReference type="EMBL" id="LRBV02000005">
    <property type="status" value="NOT_ANNOTATED_CDS"/>
    <property type="molecule type" value="Genomic_DNA"/>
</dbReference>
<keyword evidence="3" id="KW-1185">Reference proteome</keyword>
<feature type="chain" id="PRO_5029664668" description="Wall-associated receptor kinase galacturonan-binding domain-containing protein" evidence="1">
    <location>
        <begin position="22"/>
        <end position="214"/>
    </location>
</feature>
<accession>A0A7N2LRG2</accession>
<organism evidence="2 3">
    <name type="scientific">Quercus lobata</name>
    <name type="common">Valley oak</name>
    <dbReference type="NCBI Taxonomy" id="97700"/>
    <lineage>
        <taxon>Eukaryota</taxon>
        <taxon>Viridiplantae</taxon>
        <taxon>Streptophyta</taxon>
        <taxon>Embryophyta</taxon>
        <taxon>Tracheophyta</taxon>
        <taxon>Spermatophyta</taxon>
        <taxon>Magnoliopsida</taxon>
        <taxon>eudicotyledons</taxon>
        <taxon>Gunneridae</taxon>
        <taxon>Pentapetalae</taxon>
        <taxon>rosids</taxon>
        <taxon>fabids</taxon>
        <taxon>Fagales</taxon>
        <taxon>Fagaceae</taxon>
        <taxon>Quercus</taxon>
    </lineage>
</organism>
<evidence type="ECO:0008006" key="4">
    <source>
        <dbReference type="Google" id="ProtNLM"/>
    </source>
</evidence>
<dbReference type="OMA" id="HITKECA"/>
<protein>
    <recommendedName>
        <fullName evidence="4">Wall-associated receptor kinase galacturonan-binding domain-containing protein</fullName>
    </recommendedName>
</protein>